<dbReference type="InterPro" id="IPR021327">
    <property type="entry name" value="DUF2934"/>
</dbReference>
<gene>
    <name evidence="1" type="ORF">DEM27_13065</name>
</gene>
<dbReference type="Pfam" id="PF11154">
    <property type="entry name" value="DUF2934"/>
    <property type="match status" value="1"/>
</dbReference>
<accession>A0A2U2DQM8</accession>
<dbReference type="AlphaFoldDB" id="A0A2U2DQM8"/>
<keyword evidence="2" id="KW-1185">Reference proteome</keyword>
<sequence length="79" mass="9153">MAETVYERVKKRAYEIWEEEGRPWGRDAVHWERANREIADQTDTETPVRVASIIEEATTEIVDADVKAPAKRRTKKVAV</sequence>
<protein>
    <submittedName>
        <fullName evidence="1">DUF2934 domain-containing protein</fullName>
    </submittedName>
</protein>
<dbReference type="Proteomes" id="UP000245252">
    <property type="component" value="Unassembled WGS sequence"/>
</dbReference>
<name>A0A2U2DQM8_9HYPH</name>
<reference evidence="1 2" key="1">
    <citation type="submission" date="2018-05" db="EMBL/GenBank/DDBJ databases">
        <title>The draft genome of strain NS-104.</title>
        <authorList>
            <person name="Hang P."/>
            <person name="Jiang J."/>
        </authorList>
    </citation>
    <scope>NUCLEOTIDE SEQUENCE [LARGE SCALE GENOMIC DNA]</scope>
    <source>
        <strain evidence="1 2">NS-104</strain>
    </source>
</reference>
<evidence type="ECO:0000313" key="2">
    <source>
        <dbReference type="Proteomes" id="UP000245252"/>
    </source>
</evidence>
<dbReference type="OrthoDB" id="9811127at2"/>
<evidence type="ECO:0000313" key="1">
    <source>
        <dbReference type="EMBL" id="PWE55614.1"/>
    </source>
</evidence>
<dbReference type="EMBL" id="QFBC01000005">
    <property type="protein sequence ID" value="PWE55614.1"/>
    <property type="molecule type" value="Genomic_DNA"/>
</dbReference>
<organism evidence="1 2">
    <name type="scientific">Metarhizobium album</name>
    <dbReference type="NCBI Taxonomy" id="2182425"/>
    <lineage>
        <taxon>Bacteria</taxon>
        <taxon>Pseudomonadati</taxon>
        <taxon>Pseudomonadota</taxon>
        <taxon>Alphaproteobacteria</taxon>
        <taxon>Hyphomicrobiales</taxon>
        <taxon>Rhizobiaceae</taxon>
        <taxon>Metarhizobium</taxon>
    </lineage>
</organism>
<comment type="caution">
    <text evidence="1">The sequence shown here is derived from an EMBL/GenBank/DDBJ whole genome shotgun (WGS) entry which is preliminary data.</text>
</comment>
<proteinExistence type="predicted"/>
<dbReference type="RefSeq" id="WP_109458691.1">
    <property type="nucleotide sequence ID" value="NZ_QFBC01000005.1"/>
</dbReference>